<proteinExistence type="inferred from homology"/>
<evidence type="ECO:0000256" key="3">
    <source>
        <dbReference type="ARBA" id="ARBA00022448"/>
    </source>
</evidence>
<keyword evidence="3" id="KW-0813">Transport</keyword>
<dbReference type="Proteomes" id="UP000295399">
    <property type="component" value="Unassembled WGS sequence"/>
</dbReference>
<dbReference type="EMBL" id="SLXO01000009">
    <property type="protein sequence ID" value="TCP32625.1"/>
    <property type="molecule type" value="Genomic_DNA"/>
</dbReference>
<evidence type="ECO:0000256" key="2">
    <source>
        <dbReference type="ARBA" id="ARBA00007613"/>
    </source>
</evidence>
<feature type="chain" id="PRO_5020386909" evidence="8">
    <location>
        <begin position="37"/>
        <end position="473"/>
    </location>
</feature>
<dbReference type="RefSeq" id="WP_165878873.1">
    <property type="nucleotide sequence ID" value="NZ_JACIGF010000009.1"/>
</dbReference>
<comment type="caution">
    <text evidence="9">The sequence shown here is derived from an EMBL/GenBank/DDBJ whole genome shotgun (WGS) entry which is preliminary data.</text>
</comment>
<dbReference type="Pfam" id="PF02321">
    <property type="entry name" value="OEP"/>
    <property type="match status" value="2"/>
</dbReference>
<comment type="similarity">
    <text evidence="2">Belongs to the outer membrane factor (OMF) (TC 1.B.17) family.</text>
</comment>
<evidence type="ECO:0000256" key="4">
    <source>
        <dbReference type="ARBA" id="ARBA00022452"/>
    </source>
</evidence>
<evidence type="ECO:0000313" key="10">
    <source>
        <dbReference type="Proteomes" id="UP000295399"/>
    </source>
</evidence>
<dbReference type="InterPro" id="IPR003423">
    <property type="entry name" value="OMP_efflux"/>
</dbReference>
<evidence type="ECO:0000256" key="6">
    <source>
        <dbReference type="ARBA" id="ARBA00023136"/>
    </source>
</evidence>
<organism evidence="9 10">
    <name type="scientific">Rhodothalassium salexigens DSM 2132</name>
    <dbReference type="NCBI Taxonomy" id="1188247"/>
    <lineage>
        <taxon>Bacteria</taxon>
        <taxon>Pseudomonadati</taxon>
        <taxon>Pseudomonadota</taxon>
        <taxon>Alphaproteobacteria</taxon>
        <taxon>Rhodothalassiales</taxon>
        <taxon>Rhodothalassiaceae</taxon>
        <taxon>Rhodothalassium</taxon>
    </lineage>
</organism>
<sequence length="473" mass="52127">MLSTRMPFIRQPLRRLLWSAAVLVPTAGLMAGPAQAVTLREALATAYTSNPTLEAQRAQLRAVDENVARANSNWRPTISGQMSVGQSRIESVQPGSPQSSIINSDDRTYSGQINQPVFRGFANFNARSRAEAEVEAGRAQLLQTEQQVLQEAATVFMDVVRDQAVLSLNDNQVKVLRRQLEASQDRFRVGEITRTDVAQSEARLAGAISARIQAQGTLETSRATYERVVGNYPGTLDKPADLPELPADLDTAREMGTEMNPAILAARANEQAAKFQVEENKGQLLPQIDLRGSVSRNVGAFGPFTQSTDRLAASAQINIPLYQGGAVSSEIRRAKQTRSQRLMQIAEANRQVYADVRSAWEQFRAARASIESTSSQVSANEIALEGVRQEAAVGSRTTLDVLDAEQELLNSRVELVRAERDQFAAAFALLRAVGLLNAREMELNVEYYDPTYNYRRVKWKHYGFGVTDGRAND</sequence>
<evidence type="ECO:0000256" key="7">
    <source>
        <dbReference type="ARBA" id="ARBA00023237"/>
    </source>
</evidence>
<evidence type="ECO:0000256" key="8">
    <source>
        <dbReference type="SAM" id="SignalP"/>
    </source>
</evidence>
<dbReference type="PANTHER" id="PTHR30026:SF22">
    <property type="entry name" value="OUTER MEMBRANE EFFLUX PROTEIN"/>
    <property type="match status" value="1"/>
</dbReference>
<dbReference type="FunCoup" id="A0A4R2PF98">
    <property type="interactions" value="226"/>
</dbReference>
<keyword evidence="5" id="KW-0812">Transmembrane</keyword>
<dbReference type="SUPFAM" id="SSF56954">
    <property type="entry name" value="Outer membrane efflux proteins (OEP)"/>
    <property type="match status" value="1"/>
</dbReference>
<keyword evidence="6" id="KW-0472">Membrane</keyword>
<dbReference type="GO" id="GO:1990281">
    <property type="term" value="C:efflux pump complex"/>
    <property type="evidence" value="ECO:0007669"/>
    <property type="project" value="TreeGrafter"/>
</dbReference>
<evidence type="ECO:0000313" key="9">
    <source>
        <dbReference type="EMBL" id="TCP32625.1"/>
    </source>
</evidence>
<comment type="subcellular location">
    <subcellularLocation>
        <location evidence="1">Cell outer membrane</location>
    </subcellularLocation>
</comment>
<dbReference type="AlphaFoldDB" id="A0A4R2PF98"/>
<keyword evidence="7" id="KW-0998">Cell outer membrane</keyword>
<dbReference type="InterPro" id="IPR051906">
    <property type="entry name" value="TolC-like"/>
</dbReference>
<gene>
    <name evidence="9" type="ORF">EV659_109118</name>
</gene>
<keyword evidence="4" id="KW-1134">Transmembrane beta strand</keyword>
<accession>A0A4R2PF98</accession>
<feature type="signal peptide" evidence="8">
    <location>
        <begin position="1"/>
        <end position="36"/>
    </location>
</feature>
<keyword evidence="8" id="KW-0732">Signal</keyword>
<dbReference type="GO" id="GO:0009279">
    <property type="term" value="C:cell outer membrane"/>
    <property type="evidence" value="ECO:0007669"/>
    <property type="project" value="UniProtKB-SubCell"/>
</dbReference>
<keyword evidence="10" id="KW-1185">Reference proteome</keyword>
<dbReference type="Gene3D" id="1.20.1600.10">
    <property type="entry name" value="Outer membrane efflux proteins (OEP)"/>
    <property type="match status" value="1"/>
</dbReference>
<evidence type="ECO:0000256" key="5">
    <source>
        <dbReference type="ARBA" id="ARBA00022692"/>
    </source>
</evidence>
<dbReference type="PANTHER" id="PTHR30026">
    <property type="entry name" value="OUTER MEMBRANE PROTEIN TOLC"/>
    <property type="match status" value="1"/>
</dbReference>
<dbReference type="GO" id="GO:0015288">
    <property type="term" value="F:porin activity"/>
    <property type="evidence" value="ECO:0007669"/>
    <property type="project" value="TreeGrafter"/>
</dbReference>
<protein>
    <submittedName>
        <fullName evidence="9">Outer membrane protein/adhesin transport system outer membrane protein</fullName>
    </submittedName>
</protein>
<evidence type="ECO:0000256" key="1">
    <source>
        <dbReference type="ARBA" id="ARBA00004442"/>
    </source>
</evidence>
<dbReference type="GO" id="GO:0015562">
    <property type="term" value="F:efflux transmembrane transporter activity"/>
    <property type="evidence" value="ECO:0007669"/>
    <property type="project" value="InterPro"/>
</dbReference>
<dbReference type="NCBIfam" id="TIGR01844">
    <property type="entry name" value="type_I_sec_TolC"/>
    <property type="match status" value="1"/>
</dbReference>
<dbReference type="InterPro" id="IPR010130">
    <property type="entry name" value="T1SS_OMP_TolC"/>
</dbReference>
<reference evidence="9 10" key="1">
    <citation type="submission" date="2019-03" db="EMBL/GenBank/DDBJ databases">
        <title>Genomic Encyclopedia of Type Strains, Phase IV (KMG-IV): sequencing the most valuable type-strain genomes for metagenomic binning, comparative biology and taxonomic classification.</title>
        <authorList>
            <person name="Goeker M."/>
        </authorList>
    </citation>
    <scope>NUCLEOTIDE SEQUENCE [LARGE SCALE GENOMIC DNA]</scope>
    <source>
        <strain evidence="9 10">DSM 2132</strain>
    </source>
</reference>
<name>A0A4R2PF98_RHOSA</name>
<dbReference type="InParanoid" id="A0A4R2PF98"/>